<sequence>MANITMKCHMCDVDLKIMRIGDNAMYYCQKCGRTTSIDSAYNISEQSAYTA</sequence>
<reference evidence="1 2" key="1">
    <citation type="submission" date="2024-04" db="EMBL/GenBank/DDBJ databases">
        <title>Methanococcoides sp. LMO-2.</title>
        <authorList>
            <person name="Liang L."/>
        </authorList>
    </citation>
    <scope>NUCLEOTIDE SEQUENCE [LARGE SCALE GENOMIC DNA]</scope>
    <source>
        <strain evidence="1 2">LMO-2</strain>
    </source>
</reference>
<keyword evidence="2" id="KW-1185">Reference proteome</keyword>
<dbReference type="RefSeq" id="WP_342127219.1">
    <property type="nucleotide sequence ID" value="NZ_JBCAUS010000004.1"/>
</dbReference>
<proteinExistence type="predicted"/>
<evidence type="ECO:0000313" key="1">
    <source>
        <dbReference type="EMBL" id="MEL4305569.1"/>
    </source>
</evidence>
<evidence type="ECO:0000313" key="2">
    <source>
        <dbReference type="Proteomes" id="UP001396646"/>
    </source>
</evidence>
<gene>
    <name evidence="1" type="ORF">WOA13_06980</name>
</gene>
<comment type="caution">
    <text evidence="1">The sequence shown here is derived from an EMBL/GenBank/DDBJ whole genome shotgun (WGS) entry which is preliminary data.</text>
</comment>
<dbReference type="EMBL" id="JBCAUS010000004">
    <property type="protein sequence ID" value="MEL4305569.1"/>
    <property type="molecule type" value="Genomic_DNA"/>
</dbReference>
<protein>
    <submittedName>
        <fullName evidence="1">Uncharacterized protein</fullName>
    </submittedName>
</protein>
<organism evidence="1 2">
    <name type="scientific">Methanococcoides cohabitans</name>
    <dbReference type="NCBI Taxonomy" id="3136559"/>
    <lineage>
        <taxon>Archaea</taxon>
        <taxon>Methanobacteriati</taxon>
        <taxon>Methanobacteriota</taxon>
        <taxon>Stenosarchaea group</taxon>
        <taxon>Methanomicrobia</taxon>
        <taxon>Methanosarcinales</taxon>
        <taxon>Methanosarcinaceae</taxon>
        <taxon>Methanococcoides</taxon>
    </lineage>
</organism>
<accession>A0ABU9KT49</accession>
<dbReference type="Proteomes" id="UP001396646">
    <property type="component" value="Unassembled WGS sequence"/>
</dbReference>
<name>A0ABU9KT49_9EURY</name>